<dbReference type="InterPro" id="IPR029063">
    <property type="entry name" value="SAM-dependent_MTases_sf"/>
</dbReference>
<dbReference type="Gene3D" id="3.40.50.150">
    <property type="entry name" value="Vaccinia Virus protein VP39"/>
    <property type="match status" value="1"/>
</dbReference>
<evidence type="ECO:0000256" key="5">
    <source>
        <dbReference type="PIRNR" id="PIRNR000410"/>
    </source>
</evidence>
<comment type="function">
    <text evidence="5">Methylation of the membrane-bound methyl-accepting chemotaxis proteins (MCP) to form gamma-glutamyl methyl ester residues in MCP.</text>
</comment>
<sequence length="299" mass="33566">MNAPARATTDSQLAEFTFSESDFSRIAKLAREKYGLDLQPSKKALVYSRLAKRLRFLKLTAFSDYCDLLTQARGQEENPHFLSALTTNVTHFFREAHHFTYLEKVVMPKLVAKARAGQPVRLWSSACSSGQEAYCMATVVDAACPDFASLDIKILATDIDPAVVAQAKAGKYPDTQISAIPQKYRKTMIGAGAEPDATIVIHPKIKSLISFAELNLIGDWPMRKAFDVIFCRNTAIYFDPETQHRLWARFHDLLAPDGYLMIGHSERLGGEAAKHFRNVDITTYQKCQEHSAFLDRQKA</sequence>
<dbReference type="PRINTS" id="PR00996">
    <property type="entry name" value="CHERMTFRASE"/>
</dbReference>
<protein>
    <recommendedName>
        <fullName evidence="5">Chemotaxis protein methyltransferase</fullName>
        <ecNumber evidence="5">2.1.1.80</ecNumber>
    </recommendedName>
</protein>
<dbReference type="InterPro" id="IPR000780">
    <property type="entry name" value="CheR_MeTrfase"/>
</dbReference>
<keyword evidence="2 5" id="KW-0489">Methyltransferase</keyword>
<feature type="binding site" evidence="6">
    <location>
        <begin position="215"/>
        <end position="216"/>
    </location>
    <ligand>
        <name>S-adenosyl-L-methionine</name>
        <dbReference type="ChEBI" id="CHEBI:59789"/>
    </ligand>
</feature>
<dbReference type="Pfam" id="PF01739">
    <property type="entry name" value="CheR"/>
    <property type="match status" value="1"/>
</dbReference>
<evidence type="ECO:0000256" key="4">
    <source>
        <dbReference type="ARBA" id="ARBA00022691"/>
    </source>
</evidence>
<dbReference type="PIRSF" id="PIRSF000410">
    <property type="entry name" value="CheR"/>
    <property type="match status" value="1"/>
</dbReference>
<evidence type="ECO:0000313" key="8">
    <source>
        <dbReference type="EMBL" id="SFR43903.1"/>
    </source>
</evidence>
<evidence type="ECO:0000256" key="2">
    <source>
        <dbReference type="ARBA" id="ARBA00022603"/>
    </source>
</evidence>
<feature type="binding site" evidence="6">
    <location>
        <position position="158"/>
    </location>
    <ligand>
        <name>S-adenosyl-L-methionine</name>
        <dbReference type="ChEBI" id="CHEBI:59789"/>
    </ligand>
</feature>
<evidence type="ECO:0000259" key="7">
    <source>
        <dbReference type="PROSITE" id="PS50123"/>
    </source>
</evidence>
<keyword evidence="3 5" id="KW-0808">Transferase</keyword>
<dbReference type="AlphaFoldDB" id="A0A1I6GNV3"/>
<feature type="binding site" evidence="6">
    <location>
        <position position="88"/>
    </location>
    <ligand>
        <name>S-adenosyl-L-methionine</name>
        <dbReference type="ChEBI" id="CHEBI:59789"/>
    </ligand>
</feature>
<dbReference type="Proteomes" id="UP000199478">
    <property type="component" value="Unassembled WGS sequence"/>
</dbReference>
<dbReference type="PANTHER" id="PTHR24422">
    <property type="entry name" value="CHEMOTAXIS PROTEIN METHYLTRANSFERASE"/>
    <property type="match status" value="1"/>
</dbReference>
<feature type="domain" description="CheR-type methyltransferase" evidence="7">
    <location>
        <begin position="11"/>
        <end position="289"/>
    </location>
</feature>
<dbReference type="OrthoDB" id="9816309at2"/>
<dbReference type="InterPro" id="IPR050903">
    <property type="entry name" value="Bact_Chemotaxis_MeTrfase"/>
</dbReference>
<dbReference type="PROSITE" id="PS50123">
    <property type="entry name" value="CHER"/>
    <property type="match status" value="1"/>
</dbReference>
<feature type="binding site" evidence="6">
    <location>
        <position position="90"/>
    </location>
    <ligand>
        <name>S-adenosyl-L-methionine</name>
        <dbReference type="ChEBI" id="CHEBI:59789"/>
    </ligand>
</feature>
<dbReference type="Pfam" id="PF03705">
    <property type="entry name" value="CheR_N"/>
    <property type="match status" value="1"/>
</dbReference>
<dbReference type="InterPro" id="IPR022641">
    <property type="entry name" value="CheR_N"/>
</dbReference>
<dbReference type="EC" id="2.1.1.80" evidence="5"/>
<gene>
    <name evidence="8" type="ORF">SAMN04488005_1967</name>
</gene>
<feature type="binding site" evidence="6">
    <location>
        <position position="94"/>
    </location>
    <ligand>
        <name>S-adenosyl-L-methionine</name>
        <dbReference type="ChEBI" id="CHEBI:59789"/>
    </ligand>
</feature>
<reference evidence="9" key="1">
    <citation type="submission" date="2016-10" db="EMBL/GenBank/DDBJ databases">
        <authorList>
            <person name="Varghese N."/>
            <person name="Submissions S."/>
        </authorList>
    </citation>
    <scope>NUCLEOTIDE SEQUENCE [LARGE SCALE GENOMIC DNA]</scope>
    <source>
        <strain evidence="9">DSM 26879</strain>
    </source>
</reference>
<dbReference type="SUPFAM" id="SSF53335">
    <property type="entry name" value="S-adenosyl-L-methionine-dependent methyltransferases"/>
    <property type="match status" value="1"/>
</dbReference>
<dbReference type="RefSeq" id="WP_090199427.1">
    <property type="nucleotide sequence ID" value="NZ_FOYP01000001.1"/>
</dbReference>
<dbReference type="EMBL" id="FOYP01000001">
    <property type="protein sequence ID" value="SFR43903.1"/>
    <property type="molecule type" value="Genomic_DNA"/>
</dbReference>
<dbReference type="SMART" id="SM00138">
    <property type="entry name" value="MeTrc"/>
    <property type="match status" value="1"/>
</dbReference>
<accession>A0A1I6GNV3</accession>
<feature type="binding site" evidence="6">
    <location>
        <position position="132"/>
    </location>
    <ligand>
        <name>S-adenosyl-L-methionine</name>
        <dbReference type="ChEBI" id="CHEBI:59789"/>
    </ligand>
</feature>
<dbReference type="InterPro" id="IPR036804">
    <property type="entry name" value="CheR_N_sf"/>
</dbReference>
<comment type="catalytic activity">
    <reaction evidence="1 5">
        <text>L-glutamyl-[protein] + S-adenosyl-L-methionine = [protein]-L-glutamate 5-O-methyl ester + S-adenosyl-L-homocysteine</text>
        <dbReference type="Rhea" id="RHEA:24452"/>
        <dbReference type="Rhea" id="RHEA-COMP:10208"/>
        <dbReference type="Rhea" id="RHEA-COMP:10311"/>
        <dbReference type="ChEBI" id="CHEBI:29973"/>
        <dbReference type="ChEBI" id="CHEBI:57856"/>
        <dbReference type="ChEBI" id="CHEBI:59789"/>
        <dbReference type="ChEBI" id="CHEBI:82795"/>
        <dbReference type="EC" id="2.1.1.80"/>
    </reaction>
</comment>
<evidence type="ECO:0000313" key="9">
    <source>
        <dbReference type="Proteomes" id="UP000199478"/>
    </source>
</evidence>
<dbReference type="SUPFAM" id="SSF47757">
    <property type="entry name" value="Chemotaxis receptor methyltransferase CheR, N-terminal domain"/>
    <property type="match status" value="1"/>
</dbReference>
<dbReference type="GO" id="GO:0008983">
    <property type="term" value="F:protein-glutamate O-methyltransferase activity"/>
    <property type="evidence" value="ECO:0007669"/>
    <property type="project" value="UniProtKB-EC"/>
</dbReference>
<organism evidence="8 9">
    <name type="scientific">Yoonia tamlensis</name>
    <dbReference type="NCBI Taxonomy" id="390270"/>
    <lineage>
        <taxon>Bacteria</taxon>
        <taxon>Pseudomonadati</taxon>
        <taxon>Pseudomonadota</taxon>
        <taxon>Alphaproteobacteria</taxon>
        <taxon>Rhodobacterales</taxon>
        <taxon>Paracoccaceae</taxon>
        <taxon>Yoonia</taxon>
    </lineage>
</organism>
<evidence type="ECO:0000256" key="3">
    <source>
        <dbReference type="ARBA" id="ARBA00022679"/>
    </source>
</evidence>
<evidence type="ECO:0000256" key="1">
    <source>
        <dbReference type="ARBA" id="ARBA00001541"/>
    </source>
</evidence>
<dbReference type="STRING" id="390270.SAMN04488005_1967"/>
<evidence type="ECO:0000256" key="6">
    <source>
        <dbReference type="PIRSR" id="PIRSR000410-1"/>
    </source>
</evidence>
<proteinExistence type="predicted"/>
<name>A0A1I6GNV3_9RHOB</name>
<dbReference type="GO" id="GO:0032259">
    <property type="term" value="P:methylation"/>
    <property type="evidence" value="ECO:0007669"/>
    <property type="project" value="UniProtKB-KW"/>
</dbReference>
<keyword evidence="9" id="KW-1185">Reference proteome</keyword>
<dbReference type="PANTHER" id="PTHR24422:SF19">
    <property type="entry name" value="CHEMOTAXIS PROTEIN METHYLTRANSFERASE"/>
    <property type="match status" value="1"/>
</dbReference>
<dbReference type="InterPro" id="IPR022642">
    <property type="entry name" value="CheR_C"/>
</dbReference>
<feature type="binding site" evidence="6">
    <location>
        <begin position="232"/>
        <end position="233"/>
    </location>
    <ligand>
        <name>S-adenosyl-L-methionine</name>
        <dbReference type="ChEBI" id="CHEBI:59789"/>
    </ligand>
</feature>
<dbReference type="Gene3D" id="1.10.155.10">
    <property type="entry name" value="Chemotaxis receptor methyltransferase CheR, N-terminal domain"/>
    <property type="match status" value="1"/>
</dbReference>
<keyword evidence="4 5" id="KW-0949">S-adenosyl-L-methionine</keyword>
<dbReference type="InterPro" id="IPR026024">
    <property type="entry name" value="Chemotaxis_MeTrfase_CheR"/>
</dbReference>